<sequence length="83" mass="10002">MHQKESSCLFCRKKELEKDFFLTKVCFYLCWIFWQFFVLHDLHSLRCLRGAFENTPVRPMAPSHRHVHTPLSPGYTTFQHGTW</sequence>
<keyword evidence="1" id="KW-0812">Transmembrane</keyword>
<reference evidence="2" key="1">
    <citation type="journal article" date="2023" name="Science">
        <title>Genome structures resolve the early diversification of teleost fishes.</title>
        <authorList>
            <person name="Parey E."/>
            <person name="Louis A."/>
            <person name="Montfort J."/>
            <person name="Bouchez O."/>
            <person name="Roques C."/>
            <person name="Iampietro C."/>
            <person name="Lluch J."/>
            <person name="Castinel A."/>
            <person name="Donnadieu C."/>
            <person name="Desvignes T."/>
            <person name="Floi Bucao C."/>
            <person name="Jouanno E."/>
            <person name="Wen M."/>
            <person name="Mejri S."/>
            <person name="Dirks R."/>
            <person name="Jansen H."/>
            <person name="Henkel C."/>
            <person name="Chen W.J."/>
            <person name="Zahm M."/>
            <person name="Cabau C."/>
            <person name="Klopp C."/>
            <person name="Thompson A.W."/>
            <person name="Robinson-Rechavi M."/>
            <person name="Braasch I."/>
            <person name="Lecointre G."/>
            <person name="Bobe J."/>
            <person name="Postlethwait J.H."/>
            <person name="Berthelot C."/>
            <person name="Roest Crollius H."/>
            <person name="Guiguen Y."/>
        </authorList>
    </citation>
    <scope>NUCLEOTIDE SEQUENCE</scope>
    <source>
        <strain evidence="2">NC1722</strain>
    </source>
</reference>
<keyword evidence="1" id="KW-1133">Transmembrane helix</keyword>
<proteinExistence type="predicted"/>
<name>A0AAD7SSV5_9TELE</name>
<comment type="caution">
    <text evidence="2">The sequence shown here is derived from an EMBL/GenBank/DDBJ whole genome shotgun (WGS) entry which is preliminary data.</text>
</comment>
<dbReference type="Proteomes" id="UP001221898">
    <property type="component" value="Unassembled WGS sequence"/>
</dbReference>
<evidence type="ECO:0000313" key="2">
    <source>
        <dbReference type="EMBL" id="KAJ8408249.1"/>
    </source>
</evidence>
<gene>
    <name evidence="2" type="ORF">AAFF_G00256630</name>
</gene>
<evidence type="ECO:0000313" key="3">
    <source>
        <dbReference type="Proteomes" id="UP001221898"/>
    </source>
</evidence>
<evidence type="ECO:0000256" key="1">
    <source>
        <dbReference type="SAM" id="Phobius"/>
    </source>
</evidence>
<accession>A0AAD7SSV5</accession>
<protein>
    <submittedName>
        <fullName evidence="2">Uncharacterized protein</fullName>
    </submittedName>
</protein>
<feature type="transmembrane region" description="Helical" evidence="1">
    <location>
        <begin position="21"/>
        <end position="39"/>
    </location>
</feature>
<keyword evidence="1" id="KW-0472">Membrane</keyword>
<dbReference type="EMBL" id="JAINUG010000035">
    <property type="protein sequence ID" value="KAJ8408249.1"/>
    <property type="molecule type" value="Genomic_DNA"/>
</dbReference>
<organism evidence="2 3">
    <name type="scientific">Aldrovandia affinis</name>
    <dbReference type="NCBI Taxonomy" id="143900"/>
    <lineage>
        <taxon>Eukaryota</taxon>
        <taxon>Metazoa</taxon>
        <taxon>Chordata</taxon>
        <taxon>Craniata</taxon>
        <taxon>Vertebrata</taxon>
        <taxon>Euteleostomi</taxon>
        <taxon>Actinopterygii</taxon>
        <taxon>Neopterygii</taxon>
        <taxon>Teleostei</taxon>
        <taxon>Notacanthiformes</taxon>
        <taxon>Halosauridae</taxon>
        <taxon>Aldrovandia</taxon>
    </lineage>
</organism>
<dbReference type="AlphaFoldDB" id="A0AAD7SSV5"/>
<keyword evidence="3" id="KW-1185">Reference proteome</keyword>